<gene>
    <name evidence="1" type="ORF">BCY91_09425</name>
</gene>
<dbReference type="Proteomes" id="UP000283433">
    <property type="component" value="Unassembled WGS sequence"/>
</dbReference>
<name>A0A419S3A0_9SPHI</name>
<keyword evidence="2" id="KW-1185">Reference proteome</keyword>
<reference evidence="1 2" key="1">
    <citation type="submission" date="2016-07" db="EMBL/GenBank/DDBJ databases">
        <title>Genome of Pelobium manganitolerans.</title>
        <authorList>
            <person name="Wu S."/>
            <person name="Wang G."/>
        </authorList>
    </citation>
    <scope>NUCLEOTIDE SEQUENCE [LARGE SCALE GENOMIC DNA]</scope>
    <source>
        <strain evidence="1 2">YS-25</strain>
    </source>
</reference>
<dbReference type="AlphaFoldDB" id="A0A419S3A0"/>
<proteinExistence type="predicted"/>
<organism evidence="1 2">
    <name type="scientific">Pelobium manganitolerans</name>
    <dbReference type="NCBI Taxonomy" id="1842495"/>
    <lineage>
        <taxon>Bacteria</taxon>
        <taxon>Pseudomonadati</taxon>
        <taxon>Bacteroidota</taxon>
        <taxon>Sphingobacteriia</taxon>
        <taxon>Sphingobacteriales</taxon>
        <taxon>Sphingobacteriaceae</taxon>
        <taxon>Pelobium</taxon>
    </lineage>
</organism>
<evidence type="ECO:0000313" key="1">
    <source>
        <dbReference type="EMBL" id="RKD13772.1"/>
    </source>
</evidence>
<comment type="caution">
    <text evidence="1">The sequence shown here is derived from an EMBL/GenBank/DDBJ whole genome shotgun (WGS) entry which is preliminary data.</text>
</comment>
<protein>
    <submittedName>
        <fullName evidence="1">Uncharacterized protein</fullName>
    </submittedName>
</protein>
<accession>A0A419S3A0</accession>
<dbReference type="EMBL" id="MBTA01000027">
    <property type="protein sequence ID" value="RKD13772.1"/>
    <property type="molecule type" value="Genomic_DNA"/>
</dbReference>
<evidence type="ECO:0000313" key="2">
    <source>
        <dbReference type="Proteomes" id="UP000283433"/>
    </source>
</evidence>
<sequence length="73" mass="8683">MFKKAGISNILDLLSSVYFWFKRFKVSKNRKSRKFLLADCQIFCAENRIIKKINSNLVFPKADKGFETWLFSR</sequence>